<feature type="coiled-coil region" evidence="1">
    <location>
        <begin position="350"/>
        <end position="432"/>
    </location>
</feature>
<gene>
    <name evidence="3" type="primary">ORF 171</name>
</gene>
<feature type="region of interest" description="Disordered" evidence="2">
    <location>
        <begin position="537"/>
        <end position="564"/>
    </location>
</feature>
<reference evidence="3 4" key="2">
    <citation type="journal article" date="1998" name="Adv. Virus Res.">
        <title>Viruses in marine brown algae.</title>
        <authorList>
            <person name="Muller D.G."/>
            <person name="Kapp M."/>
            <person name="Knippers R."/>
        </authorList>
    </citation>
    <scope>NUCLEOTIDE SEQUENCE [LARGE SCALE GENOMIC DNA]</scope>
    <source>
        <strain evidence="4">Isolate New Zealand/Kaikoura/1988</strain>
    </source>
</reference>
<organismHost>
    <name type="scientific">Ectocarpus siliculosus</name>
    <name type="common">Brown alga</name>
    <name type="synonym">Conferva siliculosa</name>
    <dbReference type="NCBI Taxonomy" id="2880"/>
</organismHost>
<proteinExistence type="predicted"/>
<feature type="coiled-coil region" evidence="1">
    <location>
        <begin position="832"/>
        <end position="965"/>
    </location>
</feature>
<keyword evidence="4" id="KW-1185">Reference proteome</keyword>
<evidence type="ECO:0000256" key="2">
    <source>
        <dbReference type="SAM" id="MobiDB-lite"/>
    </source>
</evidence>
<feature type="coiled-coil region" evidence="1">
    <location>
        <begin position="1038"/>
        <end position="1109"/>
    </location>
</feature>
<dbReference type="Proteomes" id="UP000000864">
    <property type="component" value="Segment"/>
</dbReference>
<reference evidence="3 4" key="1">
    <citation type="journal article" date="1995" name="Virology">
        <title>Coat protein of the Ectocarpus siliculosus virus.</title>
        <authorList>
            <person name="Klein M."/>
            <person name="Lanka S.T."/>
            <person name="Knippers R."/>
            <person name="Muller D.G."/>
        </authorList>
    </citation>
    <scope>NUCLEOTIDE SEQUENCE [LARGE SCALE GENOMIC DNA]</scope>
    <source>
        <strain evidence="4">Isolate New Zealand/Kaikoura/1988</strain>
    </source>
</reference>
<keyword evidence="1" id="KW-0175">Coiled coil</keyword>
<feature type="coiled-coil region" evidence="1">
    <location>
        <begin position="193"/>
        <end position="269"/>
    </location>
</feature>
<evidence type="ECO:0000313" key="3">
    <source>
        <dbReference type="EMBL" id="AAK14585.1"/>
    </source>
</evidence>
<reference evidence="3 4" key="4">
    <citation type="journal article" date="2000" name="Virology">
        <title>The brown algal virus EsV-1 particle contains a putative hybrid histidine kinase.</title>
        <authorList>
            <person name="Delaroque N."/>
            <person name="Wolf S."/>
            <person name="Muller D.G."/>
            <person name="Knippers R."/>
        </authorList>
    </citation>
    <scope>NUCLEOTIDE SEQUENCE [LARGE SCALE GENOMIC DNA]</scope>
    <source>
        <strain evidence="4">Isolate New Zealand/Kaikoura/1988</strain>
    </source>
</reference>
<feature type="region of interest" description="Disordered" evidence="2">
    <location>
        <begin position="678"/>
        <end position="702"/>
    </location>
</feature>
<evidence type="ECO:0000313" key="4">
    <source>
        <dbReference type="Proteomes" id="UP000000864"/>
    </source>
</evidence>
<feature type="compositionally biased region" description="Low complexity" evidence="2">
    <location>
        <begin position="553"/>
        <end position="563"/>
    </location>
</feature>
<protein>
    <submittedName>
        <fullName evidence="3">EsV-1-171</fullName>
    </submittedName>
</protein>
<feature type="region of interest" description="Disordered" evidence="2">
    <location>
        <begin position="1132"/>
        <end position="1153"/>
    </location>
</feature>
<evidence type="ECO:0000256" key="1">
    <source>
        <dbReference type="SAM" id="Coils"/>
    </source>
</evidence>
<accession>Q8QKU9</accession>
<reference evidence="3 4" key="3">
    <citation type="journal article" date="2000" name="Virology">
        <title>Characterization and immunolocalization of major structural proteins in the brown algal virus EsV-1.</title>
        <authorList>
            <person name="Delaroque N."/>
            <person name="Wolf S."/>
            <person name="Muller D.G."/>
            <person name="Knippers R."/>
        </authorList>
    </citation>
    <scope>NUCLEOTIDE SEQUENCE [LARGE SCALE GENOMIC DNA]</scope>
    <source>
        <strain evidence="4">Isolate New Zealand/Kaikoura/1988</strain>
    </source>
</reference>
<dbReference type="EMBL" id="AF204951">
    <property type="protein sequence ID" value="AAK14585.1"/>
    <property type="molecule type" value="Genomic_DNA"/>
</dbReference>
<name>Q8QKU9_ESV1K</name>
<sequence>MMNTRVILIVALVVAGAILLTKHRKKNGSTEEPFQKQFSSRNEISLTANVIIGELDEEAMEALPSDLKPNIDGLTLTDEDKTELFAILNSVTDSGVLGALGSSSPLGASARTDLVKTKNQITRKIRLFENRMKLLKEKMAKTKNPRSRAKLAGQIKSAQSESSRNDFALKAIVKKINRLKAKGKDKTKTNVVAEESSAKLKSLVSQKERLRVKYFALLKNRRALMNNVKALERQIKAKKISSKNASEWKRNLERKYKATTKSIDSIRKSGIMIEGKISAEKRRIVAVKKQSLEKARQTKRAHETEVAAKKLLQESEKKSAVTEAGVKKAKSVLNRQVLEVKRRAQKAQKMARAQKEHAEKVSEADRARREYEVVQEKKKATALAKGKAALKHKKESLTREAARAKAAMKAEKKKEKQRVDAAKAMLKAAEAKQLEKAAHAYERAKAIKSEGKRKNIQAAIRKKAADEEKKRHEAAKKMAAIAQKRQKRFLEKGRRLETKFQNDTAIIRRKEQEIARLEEMNKAKAVEQAAKAAQVAADRKQRELDQRKRDQQARALKQKQLALESQKEAEKIEAAAALEKAKRDVAAKKAHSAKKRHEHMEARARLRKHKAEEAEKARKKKVAELEQGIEKISGMSSDSIDLSGLDKTVLLELKVFIEASDGHHILPAVIKMIELKSKKEEEEEEEEDEMDDGDDQNEDRPMTPEQIREDFFKNVQRITGIIPDGPGSMVALDMEVLEELLAYSKTLTTGRLATFSKHVEEIIFSKKLITVAKQNGVTITPGMHARQVTWSSANIVSLGKILEFLNSEPRFAEEWLNVVQVVHRNKTVQLVLEREAAEEARAKKQAEELDAIEKARVAQAEKDLAKAAAKLEQDRQKLDTEIVRVNHAVTAEKQRVIAEHQKEVESIAREHEKEKQVMVEEVKQELKEVEEEIVVEAREQIQEVDAATESKLVEMKQEQAEVENEQRAEAIEVVVTIEAEISNTEDQAVAEALRQNLEEQKASRARVLEETAKTNALEQQAVVEEANALKEEIEKSTISKIKEENTIAQEKLESAVETVEQEKQDLIEAKEKVQEIEVEKVDLEGTVQIDLLEQQKNDVEDDKEIVEDTSIDDIVEDTVHPRASKEDMVKTARKRNPDGSSFIKMGVPSDMSPGESDNVSILLSKEAGELLAQYHDIYKKIGENGSLENVSAEDKKVLASAGAEFKRIRGQYVEQRKEKVLARTEQLTLRMTD</sequence>
<dbReference type="KEGG" id="vg:920659"/>
<organism evidence="3 4">
    <name type="scientific">Ectocarpus siliculosus virus 1 (isolate New Zealand/Kaikoura/1988)</name>
    <name type="common">EsV-1</name>
    <dbReference type="NCBI Taxonomy" id="654926"/>
    <lineage>
        <taxon>Viruses</taxon>
        <taxon>Varidnaviria</taxon>
        <taxon>Bamfordvirae</taxon>
        <taxon>Nucleocytoviricota</taxon>
        <taxon>Megaviricetes</taxon>
        <taxon>Algavirales</taxon>
        <taxon>Phycodnaviridae</taxon>
        <taxon>Phaeovirus</taxon>
        <taxon>Phaeovirus unasiliculosus</taxon>
        <taxon>Ectocarpus siliculosus virus 1</taxon>
    </lineage>
</organism>
<feature type="compositionally biased region" description="Acidic residues" evidence="2">
    <location>
        <begin position="681"/>
        <end position="697"/>
    </location>
</feature>
<feature type="compositionally biased region" description="Basic and acidic residues" evidence="2">
    <location>
        <begin position="537"/>
        <end position="552"/>
    </location>
</feature>